<dbReference type="InterPro" id="IPR033121">
    <property type="entry name" value="PEPTIDASE_A1"/>
</dbReference>
<dbReference type="Proteomes" id="UP000283530">
    <property type="component" value="Unassembled WGS sequence"/>
</dbReference>
<dbReference type="GO" id="GO:0004190">
    <property type="term" value="F:aspartic-type endopeptidase activity"/>
    <property type="evidence" value="ECO:0007669"/>
    <property type="project" value="UniProtKB-KW"/>
</dbReference>
<sequence length="419" mass="45508">MGKERSLLLLFVLALSLGLFNLCVSASNGRQVSSFSRLNSSAIFPIHGNVYPRGLFYVAINIGNPPKPYYLDIDTGSDLTWLQCDAPCVSCSPGPHPFYRPKKNKLVQCVDPLCTSIRTLNSGQCELPSEQCDYEIAYADEGSSQGVLVKDVFILPFANGSLLKTHLAFGCGYNQQSSSVNSPSPTDGVLGLGRGKPSIVSQLGDLGLTRNVVGHCFSGQGGGYLFFGDGFVPFSSVTWTPMSRDPLLKHYSPGPVNLFFDKQPLGVRGLPVIFDSGSSYTYFASQAYKAFISAVKKDLPGKQLKEAPEDGTLPLCWKGTEKFKSILDVKKFFKTLYLVFANGKRAQLEIAPAGYLIITQNGNVCLGILNGTEIGLGNLNLIGDISMQDLMVIYDNEQHQIGWVPADCKRIPKSGTTRL</sequence>
<dbReference type="PANTHER" id="PTHR13683">
    <property type="entry name" value="ASPARTYL PROTEASES"/>
    <property type="match status" value="1"/>
</dbReference>
<reference evidence="13 14" key="1">
    <citation type="journal article" date="2019" name="Nat. Plants">
        <title>Stout camphor tree genome fills gaps in understanding of flowering plant genome evolution.</title>
        <authorList>
            <person name="Chaw S.M."/>
            <person name="Liu Y.C."/>
            <person name="Wu Y.W."/>
            <person name="Wang H.Y."/>
            <person name="Lin C.I."/>
            <person name="Wu C.S."/>
            <person name="Ke H.M."/>
            <person name="Chang L.Y."/>
            <person name="Hsu C.Y."/>
            <person name="Yang H.T."/>
            <person name="Sudianto E."/>
            <person name="Hsu M.H."/>
            <person name="Wu K.P."/>
            <person name="Wang L.N."/>
            <person name="Leebens-Mack J.H."/>
            <person name="Tsai I.J."/>
        </authorList>
    </citation>
    <scope>NUCLEOTIDE SEQUENCE [LARGE SCALE GENOMIC DNA]</scope>
    <source>
        <strain evidence="14">cv. Chaw 1501</strain>
        <tissue evidence="13">Young leaves</tissue>
    </source>
</reference>
<evidence type="ECO:0000313" key="14">
    <source>
        <dbReference type="Proteomes" id="UP000283530"/>
    </source>
</evidence>
<keyword evidence="6 10" id="KW-0378">Hydrolase</keyword>
<dbReference type="Gene3D" id="2.40.70.10">
    <property type="entry name" value="Acid Proteases"/>
    <property type="match status" value="2"/>
</dbReference>
<organism evidence="13 14">
    <name type="scientific">Cinnamomum micranthum f. kanehirae</name>
    <dbReference type="NCBI Taxonomy" id="337451"/>
    <lineage>
        <taxon>Eukaryota</taxon>
        <taxon>Viridiplantae</taxon>
        <taxon>Streptophyta</taxon>
        <taxon>Embryophyta</taxon>
        <taxon>Tracheophyta</taxon>
        <taxon>Spermatophyta</taxon>
        <taxon>Magnoliopsida</taxon>
        <taxon>Magnoliidae</taxon>
        <taxon>Laurales</taxon>
        <taxon>Lauraceae</taxon>
        <taxon>Cinnamomum</taxon>
    </lineage>
</organism>
<keyword evidence="2 10" id="KW-0645">Protease</keyword>
<accession>A0A443P1U3</accession>
<evidence type="ECO:0000256" key="11">
    <source>
        <dbReference type="SAM" id="SignalP"/>
    </source>
</evidence>
<dbReference type="FunFam" id="2.40.70.10:FF:000015">
    <property type="entry name" value="Aspartyl protease family protein"/>
    <property type="match status" value="1"/>
</dbReference>
<dbReference type="SUPFAM" id="SSF50630">
    <property type="entry name" value="Acid proteases"/>
    <property type="match status" value="1"/>
</dbReference>
<protein>
    <recommendedName>
        <fullName evidence="7">Aspartic proteinase Asp1</fullName>
    </recommendedName>
    <alternativeName>
        <fullName evidence="8">Nucellin-like protein</fullName>
    </alternativeName>
</protein>
<dbReference type="CDD" id="cd05475">
    <property type="entry name" value="nucellin_like"/>
    <property type="match status" value="1"/>
</dbReference>
<keyword evidence="5 10" id="KW-0064">Aspartyl protease</keyword>
<dbReference type="EMBL" id="QPKB01000005">
    <property type="protein sequence ID" value="RWR84734.1"/>
    <property type="molecule type" value="Genomic_DNA"/>
</dbReference>
<evidence type="ECO:0000256" key="2">
    <source>
        <dbReference type="ARBA" id="ARBA00022670"/>
    </source>
</evidence>
<dbReference type="AlphaFoldDB" id="A0A443P1U3"/>
<dbReference type="PROSITE" id="PS00141">
    <property type="entry name" value="ASP_PROTEASE"/>
    <property type="match status" value="2"/>
</dbReference>
<dbReference type="OrthoDB" id="2747330at2759"/>
<evidence type="ECO:0000256" key="8">
    <source>
        <dbReference type="ARBA" id="ARBA00077656"/>
    </source>
</evidence>
<evidence type="ECO:0000259" key="12">
    <source>
        <dbReference type="PROSITE" id="PS51767"/>
    </source>
</evidence>
<comment type="caution">
    <text evidence="13">The sequence shown here is derived from an EMBL/GenBank/DDBJ whole genome shotgun (WGS) entry which is preliminary data.</text>
</comment>
<dbReference type="InterPro" id="IPR021109">
    <property type="entry name" value="Peptidase_aspartic_dom_sf"/>
</dbReference>
<evidence type="ECO:0000256" key="7">
    <source>
        <dbReference type="ARBA" id="ARBA00068871"/>
    </source>
</evidence>
<dbReference type="InterPro" id="IPR001969">
    <property type="entry name" value="Aspartic_peptidase_AS"/>
</dbReference>
<dbReference type="InterPro" id="IPR032861">
    <property type="entry name" value="TAXi_N"/>
</dbReference>
<feature type="active site" evidence="9">
    <location>
        <position position="275"/>
    </location>
</feature>
<feature type="chain" id="PRO_5019162808" description="Aspartic proteinase Asp1" evidence="11">
    <location>
        <begin position="26"/>
        <end position="419"/>
    </location>
</feature>
<dbReference type="PROSITE" id="PS51767">
    <property type="entry name" value="PEPTIDASE_A1"/>
    <property type="match status" value="1"/>
</dbReference>
<dbReference type="STRING" id="337451.A0A443P1U3"/>
<dbReference type="InterPro" id="IPR033823">
    <property type="entry name" value="Nucellin"/>
</dbReference>
<evidence type="ECO:0000256" key="5">
    <source>
        <dbReference type="ARBA" id="ARBA00022750"/>
    </source>
</evidence>
<keyword evidence="3 11" id="KW-0732">Signal</keyword>
<dbReference type="FunFam" id="2.40.70.10:FF:000027">
    <property type="entry name" value="Aspartic proteinase Asp1 isoform A"/>
    <property type="match status" value="1"/>
</dbReference>
<evidence type="ECO:0000256" key="10">
    <source>
        <dbReference type="RuleBase" id="RU000454"/>
    </source>
</evidence>
<name>A0A443P1U3_9MAGN</name>
<feature type="active site" evidence="9">
    <location>
        <position position="74"/>
    </location>
</feature>
<feature type="signal peptide" evidence="11">
    <location>
        <begin position="1"/>
        <end position="25"/>
    </location>
</feature>
<evidence type="ECO:0000256" key="9">
    <source>
        <dbReference type="PIRSR" id="PIRSR601461-1"/>
    </source>
</evidence>
<proteinExistence type="inferred from homology"/>
<feature type="domain" description="Peptidase A1" evidence="12">
    <location>
        <begin position="56"/>
        <end position="404"/>
    </location>
</feature>
<evidence type="ECO:0000256" key="3">
    <source>
        <dbReference type="ARBA" id="ARBA00022729"/>
    </source>
</evidence>
<dbReference type="Pfam" id="PF14541">
    <property type="entry name" value="TAXi_C"/>
    <property type="match status" value="1"/>
</dbReference>
<dbReference type="PANTHER" id="PTHR13683:SF800">
    <property type="entry name" value="EUKARYOTIC ASPARTYL PROTEASE FAMILY PROTEIN"/>
    <property type="match status" value="1"/>
</dbReference>
<dbReference type="PRINTS" id="PR00792">
    <property type="entry name" value="PEPSIN"/>
</dbReference>
<dbReference type="GO" id="GO:0006508">
    <property type="term" value="P:proteolysis"/>
    <property type="evidence" value="ECO:0007669"/>
    <property type="project" value="UniProtKB-KW"/>
</dbReference>
<evidence type="ECO:0000256" key="6">
    <source>
        <dbReference type="ARBA" id="ARBA00022801"/>
    </source>
</evidence>
<dbReference type="InterPro" id="IPR032799">
    <property type="entry name" value="TAXi_C"/>
</dbReference>
<evidence type="ECO:0000256" key="4">
    <source>
        <dbReference type="ARBA" id="ARBA00022737"/>
    </source>
</evidence>
<keyword evidence="14" id="KW-1185">Reference proteome</keyword>
<gene>
    <name evidence="13" type="ORF">CKAN_01355900</name>
</gene>
<keyword evidence="4" id="KW-0677">Repeat</keyword>
<dbReference type="Pfam" id="PF14543">
    <property type="entry name" value="TAXi_N"/>
    <property type="match status" value="1"/>
</dbReference>
<comment type="similarity">
    <text evidence="1 10">Belongs to the peptidase A1 family.</text>
</comment>
<evidence type="ECO:0000313" key="13">
    <source>
        <dbReference type="EMBL" id="RWR84734.1"/>
    </source>
</evidence>
<dbReference type="InterPro" id="IPR001461">
    <property type="entry name" value="Aspartic_peptidase_A1"/>
</dbReference>
<evidence type="ECO:0000256" key="1">
    <source>
        <dbReference type="ARBA" id="ARBA00007447"/>
    </source>
</evidence>